<keyword evidence="2" id="KW-1185">Reference proteome</keyword>
<comment type="caution">
    <text evidence="1">The sequence shown here is derived from an EMBL/GenBank/DDBJ whole genome shotgun (WGS) entry which is preliminary data.</text>
</comment>
<dbReference type="AlphaFoldDB" id="A0A2S9XE35"/>
<sequence>MRTPAPHPPITLVKGGGALFFSAHCVGLLAKCGYEPEDFGTCE</sequence>
<reference evidence="1 2" key="1">
    <citation type="submission" date="2018-03" db="EMBL/GenBank/DDBJ databases">
        <title>Draft Genome Sequences of the Obligatory Marine Myxobacteria Enhygromyxa salina SWB005.</title>
        <authorList>
            <person name="Poehlein A."/>
            <person name="Moghaddam J.A."/>
            <person name="Harms H."/>
            <person name="Alanjari M."/>
            <person name="Koenig G.M."/>
            <person name="Daniel R."/>
            <person name="Schaeberle T.F."/>
        </authorList>
    </citation>
    <scope>NUCLEOTIDE SEQUENCE [LARGE SCALE GENOMIC DNA]</scope>
    <source>
        <strain evidence="1 2">SWB005</strain>
    </source>
</reference>
<protein>
    <submittedName>
        <fullName evidence="1">Uncharacterized protein</fullName>
    </submittedName>
</protein>
<dbReference type="RefSeq" id="WP_258183050.1">
    <property type="nucleotide sequence ID" value="NZ_PVNK01000257.1"/>
</dbReference>
<dbReference type="EMBL" id="PVNK01000257">
    <property type="protein sequence ID" value="PRP91126.1"/>
    <property type="molecule type" value="Genomic_DNA"/>
</dbReference>
<organism evidence="1 2">
    <name type="scientific">Enhygromyxa salina</name>
    <dbReference type="NCBI Taxonomy" id="215803"/>
    <lineage>
        <taxon>Bacteria</taxon>
        <taxon>Pseudomonadati</taxon>
        <taxon>Myxococcota</taxon>
        <taxon>Polyangia</taxon>
        <taxon>Nannocystales</taxon>
        <taxon>Nannocystaceae</taxon>
        <taxon>Enhygromyxa</taxon>
    </lineage>
</organism>
<proteinExistence type="predicted"/>
<evidence type="ECO:0000313" key="2">
    <source>
        <dbReference type="Proteomes" id="UP000237968"/>
    </source>
</evidence>
<evidence type="ECO:0000313" key="1">
    <source>
        <dbReference type="EMBL" id="PRP91126.1"/>
    </source>
</evidence>
<accession>A0A2S9XE35</accession>
<name>A0A2S9XE35_9BACT</name>
<dbReference type="Proteomes" id="UP000237968">
    <property type="component" value="Unassembled WGS sequence"/>
</dbReference>
<gene>
    <name evidence="1" type="ORF">ENSA5_58630</name>
</gene>